<proteinExistence type="predicted"/>
<reference evidence="1" key="1">
    <citation type="journal article" date="2019" name="Sci. Rep.">
        <title>Draft genome of Tanacetum cinerariifolium, the natural source of mosquito coil.</title>
        <authorList>
            <person name="Yamashiro T."/>
            <person name="Shiraishi A."/>
            <person name="Satake H."/>
            <person name="Nakayama K."/>
        </authorList>
    </citation>
    <scope>NUCLEOTIDE SEQUENCE</scope>
</reference>
<dbReference type="EMBL" id="BKCJ011871938">
    <property type="protein sequence ID" value="GFD59983.1"/>
    <property type="molecule type" value="Genomic_DNA"/>
</dbReference>
<accession>A0A699XL73</accession>
<name>A0A699XL73_TANCI</name>
<evidence type="ECO:0000313" key="1">
    <source>
        <dbReference type="EMBL" id="GFD59983.1"/>
    </source>
</evidence>
<dbReference type="AlphaFoldDB" id="A0A699XL73"/>
<feature type="non-terminal residue" evidence="1">
    <location>
        <position position="1"/>
    </location>
</feature>
<comment type="caution">
    <text evidence="1">The sequence shown here is derived from an EMBL/GenBank/DDBJ whole genome shotgun (WGS) entry which is preliminary data.</text>
</comment>
<feature type="non-terminal residue" evidence="1">
    <location>
        <position position="81"/>
    </location>
</feature>
<evidence type="ECO:0008006" key="2">
    <source>
        <dbReference type="Google" id="ProtNLM"/>
    </source>
</evidence>
<protein>
    <recommendedName>
        <fullName evidence="2">Integrase, catalytic region, zinc finger, CCHC-type, peptidase aspartic, catalytic</fullName>
    </recommendedName>
</protein>
<organism evidence="1">
    <name type="scientific">Tanacetum cinerariifolium</name>
    <name type="common">Dalmatian daisy</name>
    <name type="synonym">Chrysanthemum cinerariifolium</name>
    <dbReference type="NCBI Taxonomy" id="118510"/>
    <lineage>
        <taxon>Eukaryota</taxon>
        <taxon>Viridiplantae</taxon>
        <taxon>Streptophyta</taxon>
        <taxon>Embryophyta</taxon>
        <taxon>Tracheophyta</taxon>
        <taxon>Spermatophyta</taxon>
        <taxon>Magnoliopsida</taxon>
        <taxon>eudicotyledons</taxon>
        <taxon>Gunneridae</taxon>
        <taxon>Pentapetalae</taxon>
        <taxon>asterids</taxon>
        <taxon>campanulids</taxon>
        <taxon>Asterales</taxon>
        <taxon>Asteraceae</taxon>
        <taxon>Asteroideae</taxon>
        <taxon>Anthemideae</taxon>
        <taxon>Anthemidinae</taxon>
        <taxon>Tanacetum</taxon>
    </lineage>
</organism>
<gene>
    <name evidence="1" type="ORF">Tci_931952</name>
</gene>
<sequence>SSAEKEKEDNAVMRYQALKSKPQTKAQARKNMMIYLRNMAGLKIDYFKGMNYDDIRLIFKKKFNSNVAFLEKIKEQMEEED</sequence>